<evidence type="ECO:0000313" key="4">
    <source>
        <dbReference type="Proteomes" id="UP000182983"/>
    </source>
</evidence>
<dbReference type="InterPro" id="IPR038186">
    <property type="entry name" value="CHAD_dom_sf"/>
</dbReference>
<feature type="domain" description="CHAD" evidence="2">
    <location>
        <begin position="221"/>
        <end position="506"/>
    </location>
</feature>
<feature type="domain" description="CYTH" evidence="1">
    <location>
        <begin position="3"/>
        <end position="206"/>
    </location>
</feature>
<accession>A0A1H6HDL5</accession>
<name>A0A1H6HDL5_MAGFU</name>
<organism evidence="3 4">
    <name type="scientific">Magnetospirillum fulvum</name>
    <name type="common">Rhodospirillum fulvum</name>
    <dbReference type="NCBI Taxonomy" id="1082"/>
    <lineage>
        <taxon>Bacteria</taxon>
        <taxon>Pseudomonadati</taxon>
        <taxon>Pseudomonadota</taxon>
        <taxon>Alphaproteobacteria</taxon>
        <taxon>Rhodospirillales</taxon>
        <taxon>Rhodospirillaceae</taxon>
        <taxon>Magnetospirillum</taxon>
    </lineage>
</organism>
<dbReference type="Gene3D" id="1.40.20.10">
    <property type="entry name" value="CHAD domain"/>
    <property type="match status" value="1"/>
</dbReference>
<dbReference type="InterPro" id="IPR023577">
    <property type="entry name" value="CYTH_domain"/>
</dbReference>
<dbReference type="SMART" id="SM00880">
    <property type="entry name" value="CHAD"/>
    <property type="match status" value="1"/>
</dbReference>
<dbReference type="Proteomes" id="UP000182983">
    <property type="component" value="Unassembled WGS sequence"/>
</dbReference>
<gene>
    <name evidence="3" type="ORF">SAMN04244559_01229</name>
</gene>
<dbReference type="PANTHER" id="PTHR39569">
    <property type="entry name" value="INORGANIC TRIPHOSPHATASE"/>
    <property type="match status" value="1"/>
</dbReference>
<keyword evidence="4" id="KW-1185">Reference proteome</keyword>
<reference evidence="4" key="1">
    <citation type="submission" date="2016-10" db="EMBL/GenBank/DDBJ databases">
        <authorList>
            <person name="Varghese N."/>
            <person name="Submissions S."/>
        </authorList>
    </citation>
    <scope>NUCLEOTIDE SEQUENCE [LARGE SCALE GENOMIC DNA]</scope>
    <source>
        <strain evidence="4">DSM 13234</strain>
    </source>
</reference>
<sequence length="514" mass="56605">MDGREIELKLGMSPDDIALLSLSPPWSSEGEAPPPPRRLASIYFDTPDFTLAASGVSVRVRWTGDGLVQTVKVSGNGGAGLFDRPEWEQQLERPVPDPGHLRATGLAVFADDRLIGQLEPVFSTQVNRTIFRLGGIEHGWEVEAALDQGEVVAGSLSEPICEVELELVRGSPDRLFRLARQVLDTVPARPLSISKSERGVKLATGDTNRPVKARVPLIRPDLTAAAAFQTIARSCLDHLLVNERCLLATGDAEAIHQMRVALRRLRSAVRVFRTLVASPRLAEVKNDLRWLLERLGPARDAEVFLSDIIDPVVQDYPDDPGLTALRDYWRSDRDARLDAAVSAVRDRRFAALVLDLTAWVEAGDWLGAPGEPLRRKLEAPIGPFALRRLGKTTRRMLRQGGDSLSRLTPEERHAVRILCKQTRYTAEFFAALVPRKQMKVFLGELAEVQDALGHLNDIAVAAPKLAAGSNGSGRHARAAGLVSGWHTARQAGMLAEAERAWKRVRARDLPWSEE</sequence>
<dbReference type="SMART" id="SM01118">
    <property type="entry name" value="CYTH"/>
    <property type="match status" value="1"/>
</dbReference>
<dbReference type="InterPro" id="IPR039013">
    <property type="entry name" value="YgiF"/>
</dbReference>
<protein>
    <submittedName>
        <fullName evidence="3">Inorganic triphosphatase YgiF, contains CYTH and CHAD domains</fullName>
    </submittedName>
</protein>
<evidence type="ECO:0000313" key="3">
    <source>
        <dbReference type="EMBL" id="SEH32354.1"/>
    </source>
</evidence>
<dbReference type="GO" id="GO:0046872">
    <property type="term" value="F:metal ion binding"/>
    <property type="evidence" value="ECO:0007669"/>
    <property type="project" value="TreeGrafter"/>
</dbReference>
<dbReference type="RefSeq" id="WP_074766593.1">
    <property type="nucleotide sequence ID" value="NZ_FNWO01000004.1"/>
</dbReference>
<dbReference type="InterPro" id="IPR033469">
    <property type="entry name" value="CYTH-like_dom_sf"/>
</dbReference>
<dbReference type="CDD" id="cd07756">
    <property type="entry name" value="CYTH-like_Pase_CHAD"/>
    <property type="match status" value="1"/>
</dbReference>
<evidence type="ECO:0000259" key="1">
    <source>
        <dbReference type="PROSITE" id="PS51707"/>
    </source>
</evidence>
<dbReference type="PROSITE" id="PS51707">
    <property type="entry name" value="CYTH"/>
    <property type="match status" value="1"/>
</dbReference>
<dbReference type="SUPFAM" id="SSF55154">
    <property type="entry name" value="CYTH-like phosphatases"/>
    <property type="match status" value="1"/>
</dbReference>
<dbReference type="InterPro" id="IPR007899">
    <property type="entry name" value="CHAD_dom"/>
</dbReference>
<dbReference type="PANTHER" id="PTHR39569:SF1">
    <property type="entry name" value="INORGANIC TRIPHOSPHATASE"/>
    <property type="match status" value="1"/>
</dbReference>
<dbReference type="Pfam" id="PF01928">
    <property type="entry name" value="CYTH"/>
    <property type="match status" value="1"/>
</dbReference>
<dbReference type="Gene3D" id="2.40.320.10">
    <property type="entry name" value="Hypothetical Protein Pfu-838710-001"/>
    <property type="match status" value="1"/>
</dbReference>
<dbReference type="PROSITE" id="PS51708">
    <property type="entry name" value="CHAD"/>
    <property type="match status" value="1"/>
</dbReference>
<evidence type="ECO:0000259" key="2">
    <source>
        <dbReference type="PROSITE" id="PS51708"/>
    </source>
</evidence>
<proteinExistence type="predicted"/>
<dbReference type="AlphaFoldDB" id="A0A1H6HDL5"/>
<dbReference type="EMBL" id="FNWO01000004">
    <property type="protein sequence ID" value="SEH32354.1"/>
    <property type="molecule type" value="Genomic_DNA"/>
</dbReference>
<dbReference type="GO" id="GO:0050355">
    <property type="term" value="F:inorganic triphosphate phosphatase activity"/>
    <property type="evidence" value="ECO:0007669"/>
    <property type="project" value="InterPro"/>
</dbReference>
<dbReference type="Pfam" id="PF05235">
    <property type="entry name" value="CHAD"/>
    <property type="match status" value="1"/>
</dbReference>
<dbReference type="OrthoDB" id="9777271at2"/>